<evidence type="ECO:0000313" key="2">
    <source>
        <dbReference type="EMBL" id="URN96885.1"/>
    </source>
</evidence>
<dbReference type="GO" id="GO:0016747">
    <property type="term" value="F:acyltransferase activity, transferring groups other than amino-acyl groups"/>
    <property type="evidence" value="ECO:0007669"/>
    <property type="project" value="InterPro"/>
</dbReference>
<dbReference type="SUPFAM" id="SSF55729">
    <property type="entry name" value="Acyl-CoA N-acyltransferases (Nat)"/>
    <property type="match status" value="1"/>
</dbReference>
<proteinExistence type="predicted"/>
<feature type="domain" description="N-acetyltransferase" evidence="1">
    <location>
        <begin position="9"/>
        <end position="210"/>
    </location>
</feature>
<dbReference type="Gene3D" id="3.40.630.30">
    <property type="match status" value="1"/>
</dbReference>
<accession>A0A9J6ZKW2</accession>
<dbReference type="InterPro" id="IPR000182">
    <property type="entry name" value="GNAT_dom"/>
</dbReference>
<reference evidence="2" key="1">
    <citation type="submission" date="2022-05" db="EMBL/GenBank/DDBJ databases">
        <title>Novel bacterial taxa in a minimal lignocellulolytic consortium and its capacity to transform plastics disclosed by genome-resolved metagenomics.</title>
        <authorList>
            <person name="Rodriguez C.A.D."/>
            <person name="Diaz-Garcia L."/>
            <person name="Herrera K."/>
            <person name="Tarazona N.A."/>
            <person name="Sproer C."/>
            <person name="Overmann J."/>
            <person name="Jimenez D.J."/>
        </authorList>
    </citation>
    <scope>NUCLEOTIDE SEQUENCE</scope>
    <source>
        <strain evidence="2">MAG5</strain>
    </source>
</reference>
<organism evidence="2 3">
    <name type="scientific">Candidatus Pristimantibacillus lignocellulolyticus</name>
    <dbReference type="NCBI Taxonomy" id="2994561"/>
    <lineage>
        <taxon>Bacteria</taxon>
        <taxon>Bacillati</taxon>
        <taxon>Bacillota</taxon>
        <taxon>Bacilli</taxon>
        <taxon>Bacillales</taxon>
        <taxon>Paenibacillaceae</taxon>
        <taxon>Candidatus Pristimantibacillus</taxon>
    </lineage>
</organism>
<evidence type="ECO:0000313" key="3">
    <source>
        <dbReference type="Proteomes" id="UP001056756"/>
    </source>
</evidence>
<dbReference type="CDD" id="cd04301">
    <property type="entry name" value="NAT_SF"/>
    <property type="match status" value="1"/>
</dbReference>
<dbReference type="InterPro" id="IPR016181">
    <property type="entry name" value="Acyl_CoA_acyltransferase"/>
</dbReference>
<dbReference type="Proteomes" id="UP001056756">
    <property type="component" value="Chromosome"/>
</dbReference>
<sequence>MQNGKPERLIIRNYTAQDFDALIDVQRQSFPSPYPEELWWNKEQLLLHTTLFADGALCAEVNGVIVGSMTCLIVEQQEYEHQHEWSIITDDGYIRTHNAQGDTLYVADICVVPAYRKAGIGKWLVQSMYETVVQLGLKSLLGGSRMPGYYGHRHSLTPEQYVDQVIAGELNDPVISFLLRCGRVPVRVAHHYLDDEQSCNNAVIMEWRNPFLVNNERTI</sequence>
<gene>
    <name evidence="2" type="ORF">NAG76_19200</name>
</gene>
<dbReference type="KEGG" id="plig:NAG76_19200"/>
<dbReference type="EMBL" id="CP097899">
    <property type="protein sequence ID" value="URN96885.1"/>
    <property type="molecule type" value="Genomic_DNA"/>
</dbReference>
<protein>
    <submittedName>
        <fullName evidence="2">GNAT family N-acetyltransferase</fullName>
    </submittedName>
</protein>
<dbReference type="Pfam" id="PF00583">
    <property type="entry name" value="Acetyltransf_1"/>
    <property type="match status" value="1"/>
</dbReference>
<dbReference type="AlphaFoldDB" id="A0A9J6ZKW2"/>
<evidence type="ECO:0000259" key="1">
    <source>
        <dbReference type="PROSITE" id="PS51186"/>
    </source>
</evidence>
<name>A0A9J6ZKW2_9BACL</name>
<dbReference type="PROSITE" id="PS51186">
    <property type="entry name" value="GNAT"/>
    <property type="match status" value="1"/>
</dbReference>